<organism evidence="1 2">
    <name type="scientific">Sphingosinicella rhizophila</name>
    <dbReference type="NCBI Taxonomy" id="3050082"/>
    <lineage>
        <taxon>Bacteria</taxon>
        <taxon>Pseudomonadati</taxon>
        <taxon>Pseudomonadota</taxon>
        <taxon>Alphaproteobacteria</taxon>
        <taxon>Sphingomonadales</taxon>
        <taxon>Sphingosinicellaceae</taxon>
        <taxon>Sphingosinicella</taxon>
    </lineage>
</organism>
<dbReference type="EMBL" id="JAVUPU010000006">
    <property type="protein sequence ID" value="MDT9599941.1"/>
    <property type="molecule type" value="Genomic_DNA"/>
</dbReference>
<comment type="caution">
    <text evidence="1">The sequence shown here is derived from an EMBL/GenBank/DDBJ whole genome shotgun (WGS) entry which is preliminary data.</text>
</comment>
<reference evidence="1 2" key="1">
    <citation type="submission" date="2023-05" db="EMBL/GenBank/DDBJ databases">
        <authorList>
            <person name="Guo Y."/>
        </authorList>
    </citation>
    <scope>NUCLEOTIDE SEQUENCE [LARGE SCALE GENOMIC DNA]</scope>
    <source>
        <strain evidence="1 2">GR2756</strain>
    </source>
</reference>
<dbReference type="RefSeq" id="WP_315727037.1">
    <property type="nucleotide sequence ID" value="NZ_JAVUPU010000006.1"/>
</dbReference>
<evidence type="ECO:0000313" key="2">
    <source>
        <dbReference type="Proteomes" id="UP001259572"/>
    </source>
</evidence>
<name>A0ABU3Q994_9SPHN</name>
<keyword evidence="2" id="KW-1185">Reference proteome</keyword>
<sequence>MPNLGTNEHVAIDRLALMAGSDGAWASPVAAYYFSSFIAAHRGAVRTDAI</sequence>
<evidence type="ECO:0000313" key="1">
    <source>
        <dbReference type="EMBL" id="MDT9599941.1"/>
    </source>
</evidence>
<gene>
    <name evidence="1" type="ORF">RQX22_13345</name>
</gene>
<accession>A0ABU3Q994</accession>
<protein>
    <submittedName>
        <fullName evidence="1">Uncharacterized protein</fullName>
    </submittedName>
</protein>
<dbReference type="Proteomes" id="UP001259572">
    <property type="component" value="Unassembled WGS sequence"/>
</dbReference>
<proteinExistence type="predicted"/>